<dbReference type="Proteomes" id="UP001206312">
    <property type="component" value="Unassembled WGS sequence"/>
</dbReference>
<name>A0ABT1ATJ3_9FLAO</name>
<accession>A0ABT1ATJ3</accession>
<feature type="transmembrane region" description="Helical" evidence="1">
    <location>
        <begin position="12"/>
        <end position="31"/>
    </location>
</feature>
<evidence type="ECO:0000256" key="1">
    <source>
        <dbReference type="SAM" id="Phobius"/>
    </source>
</evidence>
<protein>
    <submittedName>
        <fullName evidence="2">Uncharacterized protein</fullName>
    </submittedName>
</protein>
<dbReference type="EMBL" id="JAMXIB010000001">
    <property type="protein sequence ID" value="MCO5723231.1"/>
    <property type="molecule type" value="Genomic_DNA"/>
</dbReference>
<comment type="caution">
    <text evidence="2">The sequence shown here is derived from an EMBL/GenBank/DDBJ whole genome shotgun (WGS) entry which is preliminary data.</text>
</comment>
<feature type="transmembrane region" description="Helical" evidence="1">
    <location>
        <begin position="43"/>
        <end position="63"/>
    </location>
</feature>
<dbReference type="RefSeq" id="WP_252739613.1">
    <property type="nucleotide sequence ID" value="NZ_JAMXIB010000001.1"/>
</dbReference>
<evidence type="ECO:0000313" key="2">
    <source>
        <dbReference type="EMBL" id="MCO5723231.1"/>
    </source>
</evidence>
<keyword evidence="1" id="KW-0472">Membrane</keyword>
<reference evidence="2 3" key="1">
    <citation type="submission" date="2022-06" db="EMBL/GenBank/DDBJ databases">
        <authorList>
            <person name="Xuan X."/>
        </authorList>
    </citation>
    <scope>NUCLEOTIDE SEQUENCE [LARGE SCALE GENOMIC DNA]</scope>
    <source>
        <strain evidence="2 3">2V75</strain>
    </source>
</reference>
<proteinExistence type="predicted"/>
<evidence type="ECO:0000313" key="3">
    <source>
        <dbReference type="Proteomes" id="UP001206312"/>
    </source>
</evidence>
<keyword evidence="1" id="KW-0812">Transmembrane</keyword>
<keyword evidence="3" id="KW-1185">Reference proteome</keyword>
<gene>
    <name evidence="2" type="ORF">NG653_00080</name>
</gene>
<feature type="transmembrane region" description="Helical" evidence="1">
    <location>
        <begin position="75"/>
        <end position="96"/>
    </location>
</feature>
<keyword evidence="1" id="KW-1133">Transmembrane helix</keyword>
<sequence length="167" mass="18636">MSTKDRLLEELKVILLVSIYFLVWFGTLMILKVLLLSEYSIEFYGASKVIVGALIAAKAVLILEHVPLGVNNKPAIVNILLRTFMYLTGVAVILILEHALEARHEYGGFLNALKNVTKSADIYHILVNVICVFGALFFYNLGSVIRGRLGKGGLWEMMISPVQKQKK</sequence>
<organism evidence="2 3">
    <name type="scientific">Robiginitalea marina</name>
    <dbReference type="NCBI Taxonomy" id="2954105"/>
    <lineage>
        <taxon>Bacteria</taxon>
        <taxon>Pseudomonadati</taxon>
        <taxon>Bacteroidota</taxon>
        <taxon>Flavobacteriia</taxon>
        <taxon>Flavobacteriales</taxon>
        <taxon>Flavobacteriaceae</taxon>
        <taxon>Robiginitalea</taxon>
    </lineage>
</organism>
<feature type="transmembrane region" description="Helical" evidence="1">
    <location>
        <begin position="122"/>
        <end position="141"/>
    </location>
</feature>